<keyword evidence="2 5" id="KW-0862">Zinc</keyword>
<dbReference type="GO" id="GO:0005975">
    <property type="term" value="P:carbohydrate metabolic process"/>
    <property type="evidence" value="ECO:0007669"/>
    <property type="project" value="InterPro"/>
</dbReference>
<dbReference type="InterPro" id="IPR046457">
    <property type="entry name" value="PMI_typeI_cat"/>
</dbReference>
<evidence type="ECO:0000256" key="6">
    <source>
        <dbReference type="PIRSR" id="PIRSR036894-2"/>
    </source>
</evidence>
<evidence type="ECO:0000313" key="10">
    <source>
        <dbReference type="Proteomes" id="UP000190285"/>
    </source>
</evidence>
<dbReference type="Pfam" id="PF20511">
    <property type="entry name" value="PMI_typeI_cat"/>
    <property type="match status" value="1"/>
</dbReference>
<name>A0A1T5IBK5_9FIRM</name>
<dbReference type="OrthoDB" id="9808275at2"/>
<feature type="binding site" evidence="5">
    <location>
        <position position="97"/>
    </location>
    <ligand>
        <name>Zn(2+)</name>
        <dbReference type="ChEBI" id="CHEBI:29105"/>
    </ligand>
</feature>
<comment type="cofactor">
    <cofactor evidence="5">
        <name>Zn(2+)</name>
        <dbReference type="ChEBI" id="CHEBI:29105"/>
    </cofactor>
    <text evidence="5">Binds 1 zinc ion per subunit.</text>
</comment>
<dbReference type="InterPro" id="IPR051804">
    <property type="entry name" value="Carb_Metab_Reg_Kinase/Isom"/>
</dbReference>
<dbReference type="CDD" id="cd07010">
    <property type="entry name" value="cupin_PMI_type_I_N_bac"/>
    <property type="match status" value="1"/>
</dbReference>
<evidence type="ECO:0000256" key="1">
    <source>
        <dbReference type="ARBA" id="ARBA00022723"/>
    </source>
</evidence>
<keyword evidence="10" id="KW-1185">Reference proteome</keyword>
<evidence type="ECO:0000256" key="4">
    <source>
        <dbReference type="ARBA" id="ARBA00030762"/>
    </source>
</evidence>
<gene>
    <name evidence="9" type="ORF">SAMN02194393_00151</name>
</gene>
<dbReference type="PANTHER" id="PTHR42742">
    <property type="entry name" value="TRANSCRIPTIONAL REPRESSOR MPRA"/>
    <property type="match status" value="1"/>
</dbReference>
<feature type="active site" evidence="6">
    <location>
        <position position="189"/>
    </location>
</feature>
<dbReference type="InterPro" id="IPR014628">
    <property type="entry name" value="Man6P_isomerase_Firm_short"/>
</dbReference>
<evidence type="ECO:0000256" key="3">
    <source>
        <dbReference type="ARBA" id="ARBA00029741"/>
    </source>
</evidence>
<dbReference type="InterPro" id="IPR014710">
    <property type="entry name" value="RmlC-like_jellyroll"/>
</dbReference>
<dbReference type="InterPro" id="IPR011051">
    <property type="entry name" value="RmlC_Cupin_sf"/>
</dbReference>
<evidence type="ECO:0000256" key="5">
    <source>
        <dbReference type="PIRSR" id="PIRSR036894-1"/>
    </source>
</evidence>
<evidence type="ECO:0000256" key="2">
    <source>
        <dbReference type="ARBA" id="ARBA00022833"/>
    </source>
</evidence>
<dbReference type="InterPro" id="IPR049071">
    <property type="entry name" value="MPI_cupin_dom"/>
</dbReference>
<keyword evidence="1 5" id="KW-0479">Metal-binding</keyword>
<feature type="domain" description="Phosphomannose isomerase type I catalytic" evidence="7">
    <location>
        <begin position="5"/>
        <end position="139"/>
    </location>
</feature>
<dbReference type="PIRSF" id="PIRSF036894">
    <property type="entry name" value="PMI_Firm_short"/>
    <property type="match status" value="1"/>
</dbReference>
<dbReference type="EMBL" id="FUZT01000001">
    <property type="protein sequence ID" value="SKC36372.1"/>
    <property type="molecule type" value="Genomic_DNA"/>
</dbReference>
<dbReference type="RefSeq" id="WP_079488607.1">
    <property type="nucleotide sequence ID" value="NZ_FUZT01000001.1"/>
</dbReference>
<dbReference type="GO" id="GO:0008270">
    <property type="term" value="F:zinc ion binding"/>
    <property type="evidence" value="ECO:0007669"/>
    <property type="project" value="InterPro"/>
</dbReference>
<protein>
    <recommendedName>
        <fullName evidence="3">Phosphohexomutase</fullName>
    </recommendedName>
    <alternativeName>
        <fullName evidence="4">Phosphomannose isomerase</fullName>
    </alternativeName>
</protein>
<evidence type="ECO:0000259" key="8">
    <source>
        <dbReference type="Pfam" id="PF21621"/>
    </source>
</evidence>
<dbReference type="STRING" id="36842.SAMN02194393_00151"/>
<sequence>MYPIKFKPHYVEKVWGGRNLSSIGKDLPKGNIGESWEISCRKDVDSIISNGKYKGKTLGFLLSERGKAIVGNEIEPQNFPLLIKFLDAQKELSIQVHPDDEYGKKEGDLGKTEAWIVLEANKEANMVLGVKDCTKKVFYKGIQENNLEPYLNRIPIKKGDVFFIKSGLIHTMEGAVVAEIQQNSDLTYRVYDFNRGRELHIDKAMDVIDFSLKGKKASGLTAKEEGYEKTYYCYNDKFSIEKYEIKDMLKEKSDEERFYVYMCIEGSGKIIYEGGEENISKGETILIPASLGEYEFKGDLTLIKTYVPNIEKLEKEILKEVNYL</sequence>
<keyword evidence="9" id="KW-0413">Isomerase</keyword>
<dbReference type="AlphaFoldDB" id="A0A1T5IBK5"/>
<feature type="binding site" evidence="5">
    <location>
        <position position="113"/>
    </location>
    <ligand>
        <name>Zn(2+)</name>
        <dbReference type="ChEBI" id="CHEBI:29105"/>
    </ligand>
</feature>
<evidence type="ECO:0000259" key="7">
    <source>
        <dbReference type="Pfam" id="PF20511"/>
    </source>
</evidence>
<reference evidence="9 10" key="1">
    <citation type="submission" date="2017-02" db="EMBL/GenBank/DDBJ databases">
        <authorList>
            <person name="Peterson S.W."/>
        </authorList>
    </citation>
    <scope>NUCLEOTIDE SEQUENCE [LARGE SCALE GENOMIC DNA]</scope>
    <source>
        <strain evidence="9 10">M1</strain>
    </source>
</reference>
<feature type="domain" description="Mannose-6-phosphate isomerase cupin" evidence="8">
    <location>
        <begin position="229"/>
        <end position="306"/>
    </location>
</feature>
<dbReference type="Gene3D" id="2.60.120.10">
    <property type="entry name" value="Jelly Rolls"/>
    <property type="match status" value="2"/>
</dbReference>
<dbReference type="GO" id="GO:0004476">
    <property type="term" value="F:mannose-6-phosphate isomerase activity"/>
    <property type="evidence" value="ECO:0007669"/>
    <property type="project" value="InterPro"/>
</dbReference>
<proteinExistence type="predicted"/>
<feature type="binding site" evidence="5">
    <location>
        <position position="170"/>
    </location>
    <ligand>
        <name>Zn(2+)</name>
        <dbReference type="ChEBI" id="CHEBI:29105"/>
    </ligand>
</feature>
<accession>A0A1T5IBK5</accession>
<dbReference type="PANTHER" id="PTHR42742:SF3">
    <property type="entry name" value="FRUCTOKINASE"/>
    <property type="match status" value="1"/>
</dbReference>
<dbReference type="Pfam" id="PF21621">
    <property type="entry name" value="MPI_cupin_dom"/>
    <property type="match status" value="1"/>
</dbReference>
<evidence type="ECO:0000313" key="9">
    <source>
        <dbReference type="EMBL" id="SKC36372.1"/>
    </source>
</evidence>
<organism evidence="9 10">
    <name type="scientific">Maledivibacter halophilus</name>
    <dbReference type="NCBI Taxonomy" id="36842"/>
    <lineage>
        <taxon>Bacteria</taxon>
        <taxon>Bacillati</taxon>
        <taxon>Bacillota</taxon>
        <taxon>Clostridia</taxon>
        <taxon>Peptostreptococcales</taxon>
        <taxon>Caminicellaceae</taxon>
        <taxon>Maledivibacter</taxon>
    </lineage>
</organism>
<dbReference type="SUPFAM" id="SSF51182">
    <property type="entry name" value="RmlC-like cupins"/>
    <property type="match status" value="1"/>
</dbReference>
<dbReference type="Proteomes" id="UP000190285">
    <property type="component" value="Unassembled WGS sequence"/>
</dbReference>